<dbReference type="SUPFAM" id="SSF53613">
    <property type="entry name" value="Ribokinase-like"/>
    <property type="match status" value="1"/>
</dbReference>
<dbReference type="RefSeq" id="WP_369328253.1">
    <property type="nucleotide sequence ID" value="NZ_JAULBC010000001.1"/>
</dbReference>
<dbReference type="EMBL" id="JAULBC010000001">
    <property type="protein sequence ID" value="MEX6686856.1"/>
    <property type="molecule type" value="Genomic_DNA"/>
</dbReference>
<keyword evidence="5" id="KW-0067">ATP-binding</keyword>
<keyword evidence="4" id="KW-0418">Kinase</keyword>
<keyword evidence="2 6" id="KW-0808">Transferase</keyword>
<dbReference type="Pfam" id="PF00294">
    <property type="entry name" value="PfkB"/>
    <property type="match status" value="1"/>
</dbReference>
<comment type="similarity">
    <text evidence="1">Belongs to the carbohydrate kinase PfkB family.</text>
</comment>
<dbReference type="Gene3D" id="3.40.1190.20">
    <property type="match status" value="1"/>
</dbReference>
<dbReference type="NCBIfam" id="TIGR03168">
    <property type="entry name" value="1-PFK"/>
    <property type="match status" value="1"/>
</dbReference>
<dbReference type="InterPro" id="IPR017583">
    <property type="entry name" value="Tagatose/fructose_Pkinase"/>
</dbReference>
<organism evidence="8 9">
    <name type="scientific">Danxiaibacter flavus</name>
    <dbReference type="NCBI Taxonomy" id="3049108"/>
    <lineage>
        <taxon>Bacteria</taxon>
        <taxon>Pseudomonadati</taxon>
        <taxon>Bacteroidota</taxon>
        <taxon>Chitinophagia</taxon>
        <taxon>Chitinophagales</taxon>
        <taxon>Chitinophagaceae</taxon>
        <taxon>Danxiaibacter</taxon>
    </lineage>
</organism>
<evidence type="ECO:0000256" key="3">
    <source>
        <dbReference type="ARBA" id="ARBA00022741"/>
    </source>
</evidence>
<reference evidence="8 9" key="1">
    <citation type="submission" date="2023-07" db="EMBL/GenBank/DDBJ databases">
        <authorList>
            <person name="Lian W.-H."/>
        </authorList>
    </citation>
    <scope>NUCLEOTIDE SEQUENCE [LARGE SCALE GENOMIC DNA]</scope>
    <source>
        <strain evidence="8 9">SYSU DXS3180</strain>
    </source>
</reference>
<evidence type="ECO:0000256" key="6">
    <source>
        <dbReference type="PIRNR" id="PIRNR000535"/>
    </source>
</evidence>
<evidence type="ECO:0000256" key="5">
    <source>
        <dbReference type="ARBA" id="ARBA00022840"/>
    </source>
</evidence>
<evidence type="ECO:0000259" key="7">
    <source>
        <dbReference type="Pfam" id="PF00294"/>
    </source>
</evidence>
<evidence type="ECO:0000313" key="9">
    <source>
        <dbReference type="Proteomes" id="UP001560573"/>
    </source>
</evidence>
<dbReference type="CDD" id="cd01164">
    <property type="entry name" value="FruK_PfkB_like"/>
    <property type="match status" value="1"/>
</dbReference>
<keyword evidence="3" id="KW-0547">Nucleotide-binding</keyword>
<dbReference type="InterPro" id="IPR002173">
    <property type="entry name" value="Carboh/pur_kinase_PfkB_CS"/>
</dbReference>
<dbReference type="Proteomes" id="UP001560573">
    <property type="component" value="Unassembled WGS sequence"/>
</dbReference>
<dbReference type="PIRSF" id="PIRSF000535">
    <property type="entry name" value="1PFK/6PFK/LacC"/>
    <property type="match status" value="1"/>
</dbReference>
<accession>A0ABV3ZAG5</accession>
<sequence>MKHSIVTVTFNAAIDKSTTVAGIVPEKKLRCADPLYEAGGGGINVSRAIKKLGGKSAAIYLTGGRSGGLLTEILVDEGVHCIPVETQRETRENFIVFDSTTQLQYRFGMPGTLIEDDEWQECLQMVRTLPDVDYIVASGSLPPGVPVDIFARIASIANNKGARCIVDTSGEALEAVIEEGVFLIKPNLHELAQLVGREELQIEDLKAVSQALVSKGCSEVLVVSMGAAGAMLVTADQMHKISAPPVRRKSTVGAGDSMIGGIVFKLDAGARVLEAVQYGVACGTAATMNAGTALCRLQDVEQLFRQIQTS</sequence>
<gene>
    <name evidence="8" type="ORF">QTN47_05090</name>
</gene>
<proteinExistence type="inferred from homology"/>
<evidence type="ECO:0000256" key="2">
    <source>
        <dbReference type="ARBA" id="ARBA00022679"/>
    </source>
</evidence>
<feature type="domain" description="Carbohydrate kinase PfkB" evidence="7">
    <location>
        <begin position="14"/>
        <end position="295"/>
    </location>
</feature>
<keyword evidence="9" id="KW-1185">Reference proteome</keyword>
<evidence type="ECO:0000313" key="8">
    <source>
        <dbReference type="EMBL" id="MEX6686856.1"/>
    </source>
</evidence>
<evidence type="ECO:0000256" key="4">
    <source>
        <dbReference type="ARBA" id="ARBA00022777"/>
    </source>
</evidence>
<comment type="caution">
    <text evidence="8">The sequence shown here is derived from an EMBL/GenBank/DDBJ whole genome shotgun (WGS) entry which is preliminary data.</text>
</comment>
<dbReference type="PROSITE" id="PS00584">
    <property type="entry name" value="PFKB_KINASES_2"/>
    <property type="match status" value="1"/>
</dbReference>
<dbReference type="PANTHER" id="PTHR46566:SF2">
    <property type="entry name" value="ATP-DEPENDENT 6-PHOSPHOFRUCTOKINASE ISOZYME 2"/>
    <property type="match status" value="1"/>
</dbReference>
<name>A0ABV3ZAG5_9BACT</name>
<dbReference type="InterPro" id="IPR011611">
    <property type="entry name" value="PfkB_dom"/>
</dbReference>
<dbReference type="InterPro" id="IPR029056">
    <property type="entry name" value="Ribokinase-like"/>
</dbReference>
<dbReference type="PROSITE" id="PS00583">
    <property type="entry name" value="PFKB_KINASES_1"/>
    <property type="match status" value="1"/>
</dbReference>
<dbReference type="PANTHER" id="PTHR46566">
    <property type="entry name" value="1-PHOSPHOFRUCTOKINASE-RELATED"/>
    <property type="match status" value="1"/>
</dbReference>
<evidence type="ECO:0000256" key="1">
    <source>
        <dbReference type="ARBA" id="ARBA00010688"/>
    </source>
</evidence>
<protein>
    <submittedName>
        <fullName evidence="8">1-phosphofructokinase family hexose kinase</fullName>
    </submittedName>
</protein>